<feature type="region of interest" description="Disordered" evidence="1">
    <location>
        <begin position="35"/>
        <end position="108"/>
    </location>
</feature>
<keyword evidence="2" id="KW-0472">Membrane</keyword>
<evidence type="ECO:0000256" key="3">
    <source>
        <dbReference type="SAM" id="SignalP"/>
    </source>
</evidence>
<keyword evidence="3" id="KW-0732">Signal</keyword>
<keyword evidence="2" id="KW-0812">Transmembrane</keyword>
<sequence>MRTTLTLVVFIALFLVFASLQSNARTRLTLKDHHGKLTNDRPATTAVPTAGVGVKDTKNVVPTDQSKGYGDTQKNTEGSSSSTEPKNDDVNPTYRHYGTGENDDSSAETHRYYSVADQQVLRVLILSLQLPINAAFGIPSICLIVASSDIGNFSKRAGLITYAPSIMRTILVICVIGFVLMLASLQADAKRFVLNDRHLAQVKNDPILSSDGAKDQSQTQPQTTNKGNSNSDAKHDDLKHDDDKNEIYGQYGHGSSSSDDSHRYFTDDTFKPHH</sequence>
<organism evidence="4 5">
    <name type="scientific">Rubus argutus</name>
    <name type="common">Southern blackberry</name>
    <dbReference type="NCBI Taxonomy" id="59490"/>
    <lineage>
        <taxon>Eukaryota</taxon>
        <taxon>Viridiplantae</taxon>
        <taxon>Streptophyta</taxon>
        <taxon>Embryophyta</taxon>
        <taxon>Tracheophyta</taxon>
        <taxon>Spermatophyta</taxon>
        <taxon>Magnoliopsida</taxon>
        <taxon>eudicotyledons</taxon>
        <taxon>Gunneridae</taxon>
        <taxon>Pentapetalae</taxon>
        <taxon>rosids</taxon>
        <taxon>fabids</taxon>
        <taxon>Rosales</taxon>
        <taxon>Rosaceae</taxon>
        <taxon>Rosoideae</taxon>
        <taxon>Rosoideae incertae sedis</taxon>
        <taxon>Rubus</taxon>
    </lineage>
</organism>
<comment type="caution">
    <text evidence="4">The sequence shown here is derived from an EMBL/GenBank/DDBJ whole genome shotgun (WGS) entry which is preliminary data.</text>
</comment>
<evidence type="ECO:0000313" key="5">
    <source>
        <dbReference type="Proteomes" id="UP001457282"/>
    </source>
</evidence>
<reference evidence="4 5" key="1">
    <citation type="journal article" date="2023" name="G3 (Bethesda)">
        <title>A chromosome-length genome assembly and annotation of blackberry (Rubus argutus, cv. 'Hillquist').</title>
        <authorList>
            <person name="Bruna T."/>
            <person name="Aryal R."/>
            <person name="Dudchenko O."/>
            <person name="Sargent D.J."/>
            <person name="Mead D."/>
            <person name="Buti M."/>
            <person name="Cavallini A."/>
            <person name="Hytonen T."/>
            <person name="Andres J."/>
            <person name="Pham M."/>
            <person name="Weisz D."/>
            <person name="Mascagni F."/>
            <person name="Usai G."/>
            <person name="Natali L."/>
            <person name="Bassil N."/>
            <person name="Fernandez G.E."/>
            <person name="Lomsadze A."/>
            <person name="Armour M."/>
            <person name="Olukolu B."/>
            <person name="Poorten T."/>
            <person name="Britton C."/>
            <person name="Davik J."/>
            <person name="Ashrafi H."/>
            <person name="Aiden E.L."/>
            <person name="Borodovsky M."/>
            <person name="Worthington M."/>
        </authorList>
    </citation>
    <scope>NUCLEOTIDE SEQUENCE [LARGE SCALE GENOMIC DNA]</scope>
    <source>
        <strain evidence="4">PI 553951</strain>
    </source>
</reference>
<proteinExistence type="predicted"/>
<feature type="compositionally biased region" description="Polar residues" evidence="1">
    <location>
        <begin position="60"/>
        <end position="84"/>
    </location>
</feature>
<feature type="transmembrane region" description="Helical" evidence="2">
    <location>
        <begin position="123"/>
        <end position="146"/>
    </location>
</feature>
<dbReference type="EMBL" id="JBEDUW010000004">
    <property type="protein sequence ID" value="KAK9933995.1"/>
    <property type="molecule type" value="Genomic_DNA"/>
</dbReference>
<dbReference type="Proteomes" id="UP001457282">
    <property type="component" value="Unassembled WGS sequence"/>
</dbReference>
<evidence type="ECO:0000313" key="4">
    <source>
        <dbReference type="EMBL" id="KAK9933995.1"/>
    </source>
</evidence>
<feature type="compositionally biased region" description="Basic and acidic residues" evidence="1">
    <location>
        <begin position="232"/>
        <end position="246"/>
    </location>
</feature>
<feature type="compositionally biased region" description="Basic and acidic residues" evidence="1">
    <location>
        <begin position="259"/>
        <end position="274"/>
    </location>
</feature>
<evidence type="ECO:0000256" key="1">
    <source>
        <dbReference type="SAM" id="MobiDB-lite"/>
    </source>
</evidence>
<keyword evidence="5" id="KW-1185">Reference proteome</keyword>
<evidence type="ECO:0000256" key="2">
    <source>
        <dbReference type="SAM" id="Phobius"/>
    </source>
</evidence>
<feature type="compositionally biased region" description="Polar residues" evidence="1">
    <location>
        <begin position="215"/>
        <end position="231"/>
    </location>
</feature>
<accession>A0AAW1XAY3</accession>
<gene>
    <name evidence="4" type="ORF">M0R45_021162</name>
</gene>
<feature type="signal peptide" evidence="3">
    <location>
        <begin position="1"/>
        <end position="24"/>
    </location>
</feature>
<dbReference type="AlphaFoldDB" id="A0AAW1XAY3"/>
<feature type="transmembrane region" description="Helical" evidence="2">
    <location>
        <begin position="166"/>
        <end position="185"/>
    </location>
</feature>
<protein>
    <submittedName>
        <fullName evidence="4">Uncharacterized protein</fullName>
    </submittedName>
</protein>
<feature type="chain" id="PRO_5043788811" evidence="3">
    <location>
        <begin position="25"/>
        <end position="274"/>
    </location>
</feature>
<name>A0AAW1XAY3_RUBAR</name>
<feature type="region of interest" description="Disordered" evidence="1">
    <location>
        <begin position="205"/>
        <end position="274"/>
    </location>
</feature>
<keyword evidence="2" id="KW-1133">Transmembrane helix</keyword>